<dbReference type="STRING" id="27349.A0A0L6V8Q1"/>
<dbReference type="PANTHER" id="PTHR11439:SF467">
    <property type="entry name" value="INTEGRASE CATALYTIC DOMAIN-CONTAINING PROTEIN"/>
    <property type="match status" value="1"/>
</dbReference>
<reference evidence="1 2" key="1">
    <citation type="submission" date="2015-08" db="EMBL/GenBank/DDBJ databases">
        <title>Next Generation Sequencing and Analysis of the Genome of Puccinia sorghi L Schw, the Causal Agent of Maize Common Rust.</title>
        <authorList>
            <person name="Rochi L."/>
            <person name="Burguener G."/>
            <person name="Darino M."/>
            <person name="Turjanski A."/>
            <person name="Kreff E."/>
            <person name="Dieguez M.J."/>
            <person name="Sacco F."/>
        </authorList>
    </citation>
    <scope>NUCLEOTIDE SEQUENCE [LARGE SCALE GENOMIC DNA]</scope>
    <source>
        <strain evidence="1 2">RO10H11247</strain>
    </source>
</reference>
<dbReference type="VEuPathDB" id="FungiDB:VP01_2294g4"/>
<name>A0A0L6V8Q1_9BASI</name>
<dbReference type="CDD" id="cd09272">
    <property type="entry name" value="RNase_HI_RT_Ty1"/>
    <property type="match status" value="1"/>
</dbReference>
<dbReference type="Proteomes" id="UP000037035">
    <property type="component" value="Unassembled WGS sequence"/>
</dbReference>
<dbReference type="PANTHER" id="PTHR11439">
    <property type="entry name" value="GAG-POL-RELATED RETROTRANSPOSON"/>
    <property type="match status" value="1"/>
</dbReference>
<comment type="caution">
    <text evidence="1">The sequence shown here is derived from an EMBL/GenBank/DDBJ whole genome shotgun (WGS) entry which is preliminary data.</text>
</comment>
<evidence type="ECO:0000313" key="2">
    <source>
        <dbReference type="Proteomes" id="UP000037035"/>
    </source>
</evidence>
<proteinExistence type="predicted"/>
<evidence type="ECO:0000313" key="1">
    <source>
        <dbReference type="EMBL" id="KNZ56887.1"/>
    </source>
</evidence>
<protein>
    <recommendedName>
        <fullName evidence="3">Reverse transcriptase Ty1/copia-type domain-containing protein</fullName>
    </recommendedName>
</protein>
<organism evidence="1 2">
    <name type="scientific">Puccinia sorghi</name>
    <dbReference type="NCBI Taxonomy" id="27349"/>
    <lineage>
        <taxon>Eukaryota</taxon>
        <taxon>Fungi</taxon>
        <taxon>Dikarya</taxon>
        <taxon>Basidiomycota</taxon>
        <taxon>Pucciniomycotina</taxon>
        <taxon>Pucciniomycetes</taxon>
        <taxon>Pucciniales</taxon>
        <taxon>Pucciniaceae</taxon>
        <taxon>Puccinia</taxon>
    </lineage>
</organism>
<evidence type="ECO:0008006" key="3">
    <source>
        <dbReference type="Google" id="ProtNLM"/>
    </source>
</evidence>
<keyword evidence="2" id="KW-1185">Reference proteome</keyword>
<sequence length="389" mass="44135">MSGSTTGILQANTLTRPGYSRQSRPLPPLLVLAIDLQLPIKQFDVKSAFLFAPLEEEIYIKTPEGSKRKAPFLKTDEFQELFLNRFPNSSAHEPDTLLGMDLDIKPDSIGLGQQSLIMKGLEMLDMVNCKSVKTPLTPSTQLHAATDEDHQEFLKLNVNYRTYTGILNYLACRTRPDLASAVSLLSRFNQRPGISHWKEMLHCWKYLKGTQDLGLLLKPNVNSLSRRVQFYTDATWAEDQETRVSQSGSIAFWKSCPILWNSKKQKNITLSSTESEMNALSDGEQENQWLTFLLEELWKQKLDPTVFHVDNRGIMEKLKHFGLNSKTKHLDIKIKNLRDKFMKKEIDVKLVPSGVMIADSLSKAAPHSSVKKLQDRCLLVISPSNKEGC</sequence>
<accession>A0A0L6V8Q1</accession>
<gene>
    <name evidence="1" type="ORF">VP01_2294g4</name>
</gene>
<dbReference type="EMBL" id="LAVV01007163">
    <property type="protein sequence ID" value="KNZ56887.1"/>
    <property type="molecule type" value="Genomic_DNA"/>
</dbReference>
<dbReference type="AlphaFoldDB" id="A0A0L6V8Q1"/>
<dbReference type="OrthoDB" id="1165331at2759"/>